<keyword evidence="3" id="KW-1185">Reference proteome</keyword>
<reference evidence="2 3" key="1">
    <citation type="submission" date="2020-08" db="EMBL/GenBank/DDBJ databases">
        <title>Sequencing the genomes of 1000 actinobacteria strains.</title>
        <authorList>
            <person name="Klenk H.-P."/>
        </authorList>
    </citation>
    <scope>NUCLEOTIDE SEQUENCE [LARGE SCALE GENOMIC DNA]</scope>
    <source>
        <strain evidence="2 3">DSM 45582</strain>
    </source>
</reference>
<dbReference type="Pfam" id="PF01047">
    <property type="entry name" value="MarR"/>
    <property type="match status" value="1"/>
</dbReference>
<dbReference type="Proteomes" id="UP000580474">
    <property type="component" value="Unassembled WGS sequence"/>
</dbReference>
<dbReference type="SMART" id="SM00347">
    <property type="entry name" value="HTH_MARR"/>
    <property type="match status" value="1"/>
</dbReference>
<keyword evidence="2" id="KW-0238">DNA-binding</keyword>
<feature type="domain" description="HTH marR-type" evidence="1">
    <location>
        <begin position="15"/>
        <end position="152"/>
    </location>
</feature>
<dbReference type="PRINTS" id="PR00598">
    <property type="entry name" value="HTHMARR"/>
</dbReference>
<dbReference type="InterPro" id="IPR000835">
    <property type="entry name" value="HTH_MarR-typ"/>
</dbReference>
<dbReference type="InterPro" id="IPR039422">
    <property type="entry name" value="MarR/SlyA-like"/>
</dbReference>
<dbReference type="CDD" id="cd00090">
    <property type="entry name" value="HTH_ARSR"/>
    <property type="match status" value="1"/>
</dbReference>
<evidence type="ECO:0000259" key="1">
    <source>
        <dbReference type="PROSITE" id="PS50995"/>
    </source>
</evidence>
<dbReference type="EMBL" id="JACHIV010000001">
    <property type="protein sequence ID" value="MBB5068834.1"/>
    <property type="molecule type" value="Genomic_DNA"/>
</dbReference>
<comment type="caution">
    <text evidence="2">The sequence shown here is derived from an EMBL/GenBank/DDBJ whole genome shotgun (WGS) entry which is preliminary data.</text>
</comment>
<dbReference type="RefSeq" id="WP_184478603.1">
    <property type="nucleotide sequence ID" value="NZ_JACHIV010000001.1"/>
</dbReference>
<dbReference type="GO" id="GO:0003700">
    <property type="term" value="F:DNA-binding transcription factor activity"/>
    <property type="evidence" value="ECO:0007669"/>
    <property type="project" value="InterPro"/>
</dbReference>
<dbReference type="PROSITE" id="PS50995">
    <property type="entry name" value="HTH_MARR_2"/>
    <property type="match status" value="1"/>
</dbReference>
<evidence type="ECO:0000313" key="2">
    <source>
        <dbReference type="EMBL" id="MBB5068834.1"/>
    </source>
</evidence>
<gene>
    <name evidence="2" type="ORF">BJ969_001922</name>
</gene>
<dbReference type="GO" id="GO:0006950">
    <property type="term" value="P:response to stress"/>
    <property type="evidence" value="ECO:0007669"/>
    <property type="project" value="TreeGrafter"/>
</dbReference>
<sequence>MTGSHQRPEPEEPADDTGVDELAQATDALFLAMRRARAAHAAEVGGLSLAQLAMVLPLATGAELPVGDLAAAAGVTLPTATRMLQQLEGKGLVSRRRSPEDERRVLITLTDAGTRALQRLRAQQRRAQARGYAVFTPEERLHLATELGRLTEVINAGYRRNRG</sequence>
<accession>A0A840NB59</accession>
<dbReference type="InterPro" id="IPR036390">
    <property type="entry name" value="WH_DNA-bd_sf"/>
</dbReference>
<protein>
    <submittedName>
        <fullName evidence="2">DNA-binding MarR family transcriptional regulator</fullName>
    </submittedName>
</protein>
<name>A0A840NB59_9PSEU</name>
<dbReference type="SUPFAM" id="SSF46785">
    <property type="entry name" value="Winged helix' DNA-binding domain"/>
    <property type="match status" value="1"/>
</dbReference>
<dbReference type="Gene3D" id="1.10.10.10">
    <property type="entry name" value="Winged helix-like DNA-binding domain superfamily/Winged helix DNA-binding domain"/>
    <property type="match status" value="1"/>
</dbReference>
<dbReference type="PANTHER" id="PTHR33164:SF43">
    <property type="entry name" value="HTH-TYPE TRANSCRIPTIONAL REPRESSOR YETL"/>
    <property type="match status" value="1"/>
</dbReference>
<evidence type="ECO:0000313" key="3">
    <source>
        <dbReference type="Proteomes" id="UP000580474"/>
    </source>
</evidence>
<proteinExistence type="predicted"/>
<dbReference type="PANTHER" id="PTHR33164">
    <property type="entry name" value="TRANSCRIPTIONAL REGULATOR, MARR FAMILY"/>
    <property type="match status" value="1"/>
</dbReference>
<dbReference type="InterPro" id="IPR036388">
    <property type="entry name" value="WH-like_DNA-bd_sf"/>
</dbReference>
<dbReference type="GO" id="GO:0003677">
    <property type="term" value="F:DNA binding"/>
    <property type="evidence" value="ECO:0007669"/>
    <property type="project" value="UniProtKB-KW"/>
</dbReference>
<dbReference type="InterPro" id="IPR011991">
    <property type="entry name" value="ArsR-like_HTH"/>
</dbReference>
<dbReference type="AlphaFoldDB" id="A0A840NB59"/>
<organism evidence="2 3">
    <name type="scientific">Saccharopolyspora gloriosae</name>
    <dbReference type="NCBI Taxonomy" id="455344"/>
    <lineage>
        <taxon>Bacteria</taxon>
        <taxon>Bacillati</taxon>
        <taxon>Actinomycetota</taxon>
        <taxon>Actinomycetes</taxon>
        <taxon>Pseudonocardiales</taxon>
        <taxon>Pseudonocardiaceae</taxon>
        <taxon>Saccharopolyspora</taxon>
    </lineage>
</organism>